<dbReference type="AlphaFoldDB" id="A0A0M4SSN8"/>
<name>A0A0M4SSN8_9NOSO</name>
<feature type="region of interest" description="Disordered" evidence="1">
    <location>
        <begin position="1"/>
        <end position="79"/>
    </location>
</feature>
<dbReference type="EMBL" id="CP012036">
    <property type="protein sequence ID" value="ALF54190.1"/>
    <property type="molecule type" value="Genomic_DNA"/>
</dbReference>
<dbReference type="KEGG" id="npz:ACX27_17255"/>
<reference evidence="3" key="1">
    <citation type="submission" date="2015-07" db="EMBL/GenBank/DDBJ databases">
        <title>Genome Of Nitrogen-Fixing Cyanobacterium Nostoc piscinale CENA21 From Solimoes/Amazon River Floodplain Sediments And Comparative Genomics To Uncover Biosynthetic Natural Products Potential.</title>
        <authorList>
            <person name="Leao T.F."/>
            <person name="Leao P.N."/>
            <person name="Guimaraes P.I."/>
            <person name="de Melo A.G.C."/>
            <person name="Ramos R.T.J."/>
            <person name="Silva A."/>
            <person name="Fiore M.F."/>
            <person name="Schneider M.P.C."/>
        </authorList>
    </citation>
    <scope>NUCLEOTIDE SEQUENCE [LARGE SCALE GENOMIC DNA]</scope>
    <source>
        <strain evidence="3">CENA21</strain>
    </source>
</reference>
<sequence>MTSKTPPDNRQDETKYDPEDNPGTQTTVPTTEEGDTSVDERYRMTGQESGTETRPGAEPEAPGGTVTVPGLPNQGTESR</sequence>
<gene>
    <name evidence="2" type="ORF">ACX27_17255</name>
</gene>
<dbReference type="PATRIC" id="fig|224013.5.peg.4133"/>
<accession>A0A0M4SSN8</accession>
<keyword evidence="3" id="KW-1185">Reference proteome</keyword>
<dbReference type="RefSeq" id="WP_062294705.1">
    <property type="nucleotide sequence ID" value="NZ_CP012036.1"/>
</dbReference>
<feature type="compositionally biased region" description="Basic and acidic residues" evidence="1">
    <location>
        <begin position="7"/>
        <end position="18"/>
    </location>
</feature>
<evidence type="ECO:0000256" key="1">
    <source>
        <dbReference type="SAM" id="MobiDB-lite"/>
    </source>
</evidence>
<evidence type="ECO:0000313" key="3">
    <source>
        <dbReference type="Proteomes" id="UP000062645"/>
    </source>
</evidence>
<dbReference type="OrthoDB" id="488238at2"/>
<proteinExistence type="predicted"/>
<organism evidence="2 3">
    <name type="scientific">Nostoc piscinale CENA21</name>
    <dbReference type="NCBI Taxonomy" id="224013"/>
    <lineage>
        <taxon>Bacteria</taxon>
        <taxon>Bacillati</taxon>
        <taxon>Cyanobacteriota</taxon>
        <taxon>Cyanophyceae</taxon>
        <taxon>Nostocales</taxon>
        <taxon>Nostocaceae</taxon>
        <taxon>Nostoc</taxon>
    </lineage>
</organism>
<protein>
    <submittedName>
        <fullName evidence="2">Uncharacterized protein</fullName>
    </submittedName>
</protein>
<reference evidence="2 3" key="2">
    <citation type="journal article" date="2016" name="Genome Announc.">
        <title>Draft Genome Sequence of the N2-Fixing Cyanobacterium Nostoc piscinale CENA21, Isolated from the Brazilian Amazon Floodplain.</title>
        <authorList>
            <person name="Leao T."/>
            <person name="Guimaraes P.I."/>
            <person name="de Melo A.G."/>
            <person name="Ramos R.T."/>
            <person name="Leao P.N."/>
            <person name="Silva A."/>
            <person name="Fiore M.F."/>
            <person name="Schneider M.P."/>
        </authorList>
    </citation>
    <scope>NUCLEOTIDE SEQUENCE [LARGE SCALE GENOMIC DNA]</scope>
    <source>
        <strain evidence="2 3">CENA21</strain>
    </source>
</reference>
<dbReference type="Proteomes" id="UP000062645">
    <property type="component" value="Chromosome"/>
</dbReference>
<evidence type="ECO:0000313" key="2">
    <source>
        <dbReference type="EMBL" id="ALF54190.1"/>
    </source>
</evidence>